<feature type="transmembrane region" description="Helical" evidence="1">
    <location>
        <begin position="20"/>
        <end position="41"/>
    </location>
</feature>
<feature type="transmembrane region" description="Helical" evidence="1">
    <location>
        <begin position="200"/>
        <end position="219"/>
    </location>
</feature>
<name>A0ABW4ZQE5_9SPHI</name>
<dbReference type="Proteomes" id="UP001597387">
    <property type="component" value="Unassembled WGS sequence"/>
</dbReference>
<protein>
    <submittedName>
        <fullName evidence="3">DUF1206 domain-containing protein</fullName>
    </submittedName>
</protein>
<feature type="domain" description="DUF1206" evidence="2">
    <location>
        <begin position="16"/>
        <end position="85"/>
    </location>
</feature>
<keyword evidence="1" id="KW-1133">Transmembrane helix</keyword>
<evidence type="ECO:0000313" key="3">
    <source>
        <dbReference type="EMBL" id="MFD2164051.1"/>
    </source>
</evidence>
<gene>
    <name evidence="3" type="ORF">ACFSJU_16705</name>
</gene>
<keyword evidence="1" id="KW-0472">Membrane</keyword>
<evidence type="ECO:0000256" key="1">
    <source>
        <dbReference type="SAM" id="Phobius"/>
    </source>
</evidence>
<dbReference type="Pfam" id="PF06724">
    <property type="entry name" value="DUF1206"/>
    <property type="match status" value="3"/>
</dbReference>
<keyword evidence="4" id="KW-1185">Reference proteome</keyword>
<comment type="caution">
    <text evidence="3">The sequence shown here is derived from an EMBL/GenBank/DDBJ whole genome shotgun (WGS) entry which is preliminary data.</text>
</comment>
<dbReference type="EMBL" id="JBHUHZ010000003">
    <property type="protein sequence ID" value="MFD2164051.1"/>
    <property type="molecule type" value="Genomic_DNA"/>
</dbReference>
<feature type="domain" description="DUF1206" evidence="2">
    <location>
        <begin position="103"/>
        <end position="170"/>
    </location>
</feature>
<keyword evidence="1" id="KW-0812">Transmembrane</keyword>
<evidence type="ECO:0000313" key="4">
    <source>
        <dbReference type="Proteomes" id="UP001597387"/>
    </source>
</evidence>
<dbReference type="InterPro" id="IPR009597">
    <property type="entry name" value="DUF1206"/>
</dbReference>
<feature type="transmembrane region" description="Helical" evidence="1">
    <location>
        <begin position="147"/>
        <end position="168"/>
    </location>
</feature>
<feature type="domain" description="DUF1206" evidence="2">
    <location>
        <begin position="198"/>
        <end position="266"/>
    </location>
</feature>
<proteinExistence type="predicted"/>
<dbReference type="RefSeq" id="WP_255904662.1">
    <property type="nucleotide sequence ID" value="NZ_JAFMZO010000004.1"/>
</dbReference>
<feature type="transmembrane region" description="Helical" evidence="1">
    <location>
        <begin position="244"/>
        <end position="266"/>
    </location>
</feature>
<reference evidence="4" key="1">
    <citation type="journal article" date="2019" name="Int. J. Syst. Evol. Microbiol.">
        <title>The Global Catalogue of Microorganisms (GCM) 10K type strain sequencing project: providing services to taxonomists for standard genome sequencing and annotation.</title>
        <authorList>
            <consortium name="The Broad Institute Genomics Platform"/>
            <consortium name="The Broad Institute Genome Sequencing Center for Infectious Disease"/>
            <person name="Wu L."/>
            <person name="Ma J."/>
        </authorList>
    </citation>
    <scope>NUCLEOTIDE SEQUENCE [LARGE SCALE GENOMIC DNA]</scope>
    <source>
        <strain evidence="4">KCTC 42217</strain>
    </source>
</reference>
<feature type="transmembrane region" description="Helical" evidence="1">
    <location>
        <begin position="102"/>
        <end position="123"/>
    </location>
</feature>
<evidence type="ECO:0000259" key="2">
    <source>
        <dbReference type="Pfam" id="PF06724"/>
    </source>
</evidence>
<organism evidence="3 4">
    <name type="scientific">Paradesertivirga mongoliensis</name>
    <dbReference type="NCBI Taxonomy" id="2100740"/>
    <lineage>
        <taxon>Bacteria</taxon>
        <taxon>Pseudomonadati</taxon>
        <taxon>Bacteroidota</taxon>
        <taxon>Sphingobacteriia</taxon>
        <taxon>Sphingobacteriales</taxon>
        <taxon>Sphingobacteriaceae</taxon>
        <taxon>Paradesertivirga</taxon>
    </lineage>
</organism>
<feature type="transmembrane region" description="Helical" evidence="1">
    <location>
        <begin position="61"/>
        <end position="82"/>
    </location>
</feature>
<sequence length="271" mass="29709">MNLKTSSSWIKPIAKLGLAAKGIVYCLIGLLAIMSAFHLGGQTSEKTNKEGVFQFILEQPAGKLILAVITLGLFCYAVWRFLQTFLDTERKGSNAKGFAKRFSYFFSGLTYLALAFFSLKFVLNGRKGGGGGSSQKDTVSDILNQPFGQWLLGIVALIIAGIGVYQIWYGNSEKYRKHVDLQELDHDAARSLMRAGKIGYISRGIVWLIIAFLFLKATLNNKASEAGDTASAFGFVEQSSFGTYLLAALGLGLICYGVMNFVRAVFEKIKF</sequence>
<accession>A0ABW4ZQE5</accession>